<proteinExistence type="predicted"/>
<organism evidence="1 2">
    <name type="scientific">Aquatica leii</name>
    <dbReference type="NCBI Taxonomy" id="1421715"/>
    <lineage>
        <taxon>Eukaryota</taxon>
        <taxon>Metazoa</taxon>
        <taxon>Ecdysozoa</taxon>
        <taxon>Arthropoda</taxon>
        <taxon>Hexapoda</taxon>
        <taxon>Insecta</taxon>
        <taxon>Pterygota</taxon>
        <taxon>Neoptera</taxon>
        <taxon>Endopterygota</taxon>
        <taxon>Coleoptera</taxon>
        <taxon>Polyphaga</taxon>
        <taxon>Elateriformia</taxon>
        <taxon>Elateroidea</taxon>
        <taxon>Lampyridae</taxon>
        <taxon>Luciolinae</taxon>
        <taxon>Aquatica</taxon>
    </lineage>
</organism>
<dbReference type="AlphaFoldDB" id="A0AAN7SR32"/>
<comment type="caution">
    <text evidence="1">The sequence shown here is derived from an EMBL/GenBank/DDBJ whole genome shotgun (WGS) entry which is preliminary data.</text>
</comment>
<evidence type="ECO:0000313" key="1">
    <source>
        <dbReference type="EMBL" id="KAK4885718.1"/>
    </source>
</evidence>
<sequence length="142" mass="16307">MRSTCITKKRGKASKAQKSRRVRESVINIIKNGQHISEDAHIPYFENLPEENLPELEIEHQASLLQSSLTLEGNRIVNINHFLSEMKKIVYHDRTCTCGQMKLKKEIRRGIVSIFHYKCDVCDKLLQISSHCTSDNAIESLV</sequence>
<dbReference type="EMBL" id="JARPUR010000001">
    <property type="protein sequence ID" value="KAK4885718.1"/>
    <property type="molecule type" value="Genomic_DNA"/>
</dbReference>
<reference evidence="2" key="1">
    <citation type="submission" date="2023-01" db="EMBL/GenBank/DDBJ databases">
        <title>Key to firefly adult light organ development and bioluminescence: homeobox transcription factors regulate luciferase expression and transportation to peroxisome.</title>
        <authorList>
            <person name="Fu X."/>
        </authorList>
    </citation>
    <scope>NUCLEOTIDE SEQUENCE [LARGE SCALE GENOMIC DNA]</scope>
</reference>
<name>A0AAN7SR32_9COLE</name>
<gene>
    <name evidence="1" type="ORF">RN001_001989</name>
</gene>
<dbReference type="Proteomes" id="UP001353858">
    <property type="component" value="Unassembled WGS sequence"/>
</dbReference>
<keyword evidence="2" id="KW-1185">Reference proteome</keyword>
<accession>A0AAN7SR32</accession>
<evidence type="ECO:0000313" key="2">
    <source>
        <dbReference type="Proteomes" id="UP001353858"/>
    </source>
</evidence>
<protein>
    <submittedName>
        <fullName evidence="1">Uncharacterized protein</fullName>
    </submittedName>
</protein>